<feature type="transmembrane region" description="Helical" evidence="7">
    <location>
        <begin position="307"/>
        <end position="330"/>
    </location>
</feature>
<gene>
    <name evidence="9" type="ORF">FHX74_001330</name>
</gene>
<feature type="transmembrane region" description="Helical" evidence="7">
    <location>
        <begin position="342"/>
        <end position="362"/>
    </location>
</feature>
<dbReference type="AlphaFoldDB" id="A0A7W3P5C0"/>
<dbReference type="Pfam" id="PF02687">
    <property type="entry name" value="FtsX"/>
    <property type="match status" value="2"/>
</dbReference>
<evidence type="ECO:0000256" key="5">
    <source>
        <dbReference type="ARBA" id="ARBA00023136"/>
    </source>
</evidence>
<organism evidence="9 10">
    <name type="scientific">Microlunatus kandeliicorticis</name>
    <dbReference type="NCBI Taxonomy" id="1759536"/>
    <lineage>
        <taxon>Bacteria</taxon>
        <taxon>Bacillati</taxon>
        <taxon>Actinomycetota</taxon>
        <taxon>Actinomycetes</taxon>
        <taxon>Propionibacteriales</taxon>
        <taxon>Propionibacteriaceae</taxon>
        <taxon>Microlunatus</taxon>
    </lineage>
</organism>
<evidence type="ECO:0000256" key="3">
    <source>
        <dbReference type="ARBA" id="ARBA00022692"/>
    </source>
</evidence>
<feature type="transmembrane region" description="Helical" evidence="7">
    <location>
        <begin position="16"/>
        <end position="38"/>
    </location>
</feature>
<evidence type="ECO:0000256" key="1">
    <source>
        <dbReference type="ARBA" id="ARBA00004651"/>
    </source>
</evidence>
<evidence type="ECO:0000313" key="10">
    <source>
        <dbReference type="Proteomes" id="UP000523079"/>
    </source>
</evidence>
<reference evidence="9 10" key="1">
    <citation type="submission" date="2020-07" db="EMBL/GenBank/DDBJ databases">
        <title>Sequencing the genomes of 1000 actinobacteria strains.</title>
        <authorList>
            <person name="Klenk H.-P."/>
        </authorList>
    </citation>
    <scope>NUCLEOTIDE SEQUENCE [LARGE SCALE GENOMIC DNA]</scope>
    <source>
        <strain evidence="9 10">DSM 100723</strain>
    </source>
</reference>
<feature type="transmembrane region" description="Helical" evidence="7">
    <location>
        <begin position="393"/>
        <end position="412"/>
    </location>
</feature>
<feature type="transmembrane region" description="Helical" evidence="7">
    <location>
        <begin position="748"/>
        <end position="775"/>
    </location>
</feature>
<evidence type="ECO:0000256" key="6">
    <source>
        <dbReference type="ARBA" id="ARBA00038076"/>
    </source>
</evidence>
<feature type="transmembrane region" description="Helical" evidence="7">
    <location>
        <begin position="418"/>
        <end position="436"/>
    </location>
</feature>
<evidence type="ECO:0000259" key="8">
    <source>
        <dbReference type="Pfam" id="PF02687"/>
    </source>
</evidence>
<dbReference type="EMBL" id="JACGWT010000002">
    <property type="protein sequence ID" value="MBA8793725.1"/>
    <property type="molecule type" value="Genomic_DNA"/>
</dbReference>
<feature type="domain" description="ABC3 transporter permease C-terminal" evidence="8">
    <location>
        <begin position="706"/>
        <end position="825"/>
    </location>
</feature>
<comment type="caution">
    <text evidence="9">The sequence shown here is derived from an EMBL/GenBank/DDBJ whole genome shotgun (WGS) entry which is preliminary data.</text>
</comment>
<dbReference type="PANTHER" id="PTHR30572">
    <property type="entry name" value="MEMBRANE COMPONENT OF TRANSPORTER-RELATED"/>
    <property type="match status" value="1"/>
</dbReference>
<feature type="domain" description="ABC3 transporter permease C-terminal" evidence="8">
    <location>
        <begin position="256"/>
        <end position="371"/>
    </location>
</feature>
<accession>A0A7W3P5C0</accession>
<dbReference type="GO" id="GO:0005886">
    <property type="term" value="C:plasma membrane"/>
    <property type="evidence" value="ECO:0007669"/>
    <property type="project" value="UniProtKB-SubCell"/>
</dbReference>
<dbReference type="Proteomes" id="UP000523079">
    <property type="component" value="Unassembled WGS sequence"/>
</dbReference>
<dbReference type="InterPro" id="IPR003838">
    <property type="entry name" value="ABC3_permease_C"/>
</dbReference>
<dbReference type="InterPro" id="IPR050250">
    <property type="entry name" value="Macrolide_Exporter_MacB"/>
</dbReference>
<name>A0A7W3P5C0_9ACTN</name>
<keyword evidence="3 7" id="KW-0812">Transmembrane</keyword>
<evidence type="ECO:0000256" key="2">
    <source>
        <dbReference type="ARBA" id="ARBA00022475"/>
    </source>
</evidence>
<keyword evidence="5 7" id="KW-0472">Membrane</keyword>
<feature type="transmembrane region" description="Helical" evidence="7">
    <location>
        <begin position="472"/>
        <end position="492"/>
    </location>
</feature>
<evidence type="ECO:0000256" key="4">
    <source>
        <dbReference type="ARBA" id="ARBA00022989"/>
    </source>
</evidence>
<keyword evidence="4 7" id="KW-1133">Transmembrane helix</keyword>
<comment type="subcellular location">
    <subcellularLocation>
        <location evidence="1">Cell membrane</location>
        <topology evidence="1">Multi-pass membrane protein</topology>
    </subcellularLocation>
</comment>
<protein>
    <submittedName>
        <fullName evidence="9">Putative ABC transport system permease protein</fullName>
    </submittedName>
</protein>
<dbReference type="PANTHER" id="PTHR30572:SF4">
    <property type="entry name" value="ABC TRANSPORTER PERMEASE YTRF"/>
    <property type="match status" value="1"/>
</dbReference>
<proteinExistence type="inferred from homology"/>
<comment type="similarity">
    <text evidence="6">Belongs to the ABC-4 integral membrane protein family.</text>
</comment>
<feature type="transmembrane region" description="Helical" evidence="7">
    <location>
        <begin position="795"/>
        <end position="815"/>
    </location>
</feature>
<evidence type="ECO:0000313" key="9">
    <source>
        <dbReference type="EMBL" id="MBA8793725.1"/>
    </source>
</evidence>
<sequence length="832" mass="83072">MIRLALAELRRHPGRVVAVLLAVMISVGFLGGSSVFLATESQALGRAATAALGQADVVVQPNGEIRPTAQVLATLRSTPGVDAVAPRYRASADFRIGTGTTAPSGSLDLTSAADDPRFAPGRLVSGRWPTGPDEVALAVDTASRTRLGLGSSLTLSGIGGGARTRDVTVVGTVDAGRSLLGGLRDSGFAAPALFAGDPAFSYLVAARGGTDPATVAATVQRTLGSDVEVQTAAAVRADTVRSLGHGVDVFRIIALVFGAIALLVGAMIIVNTFAILVVQRRRQIGLLRVVGADAGTVRRSLLVEATVVGAVGALLGVGLSLAAGAAATAITGSLSAGLAVPWPTVLGCAAGGLVVTVLAAAVPTRAALAVSPLEALRPVADEAAVARSGRVRVALATALAVVGAGLVTLGLTTDGQSLLLAVGGSLLLAVAVLLLARTLLPPLIRLVGQVAGLLGPVGRLATANALRNPGRAAVTCTALMLAVGMIVTLQVGSSSVRQTVIAQLNARYPVDLTVTALEPGAVVPDRTLAALRAVPGVRVAVPVAAAPATVGRAGAPKSERTTMLVEGPGADAAPATRSGLGDLSDSAVLATRFTLRANGWDVGDRITVRIGDRSTTLPVRSSNLGDDNTLVVTRATLLRLDPALATRSGTAAVWASVPDIDASPGVAAAVRGLTAAGTGLSAGGSLAETASYTTLLGVLVSIATALLGVAVLIALIGVGNTLGLSVLERTRESALLRALGLHRRQLRAMLVVEAVLLALVAALVGVAVGTGFGWLGTLAITRQSGLGSAEFAMSATRTLTVVAVAVLAGALASALPARRAARATPVEALADE</sequence>
<evidence type="ECO:0000256" key="7">
    <source>
        <dbReference type="SAM" id="Phobius"/>
    </source>
</evidence>
<dbReference type="RefSeq" id="WP_182559303.1">
    <property type="nucleotide sequence ID" value="NZ_JACGWT010000002.1"/>
</dbReference>
<feature type="transmembrane region" description="Helical" evidence="7">
    <location>
        <begin position="695"/>
        <end position="727"/>
    </location>
</feature>
<feature type="transmembrane region" description="Helical" evidence="7">
    <location>
        <begin position="252"/>
        <end position="278"/>
    </location>
</feature>
<keyword evidence="2" id="KW-1003">Cell membrane</keyword>
<keyword evidence="10" id="KW-1185">Reference proteome</keyword>
<dbReference type="GO" id="GO:0022857">
    <property type="term" value="F:transmembrane transporter activity"/>
    <property type="evidence" value="ECO:0007669"/>
    <property type="project" value="TreeGrafter"/>
</dbReference>